<feature type="domain" description="AB hydrolase-1" evidence="1">
    <location>
        <begin position="29"/>
        <end position="261"/>
    </location>
</feature>
<dbReference type="Pfam" id="PF00561">
    <property type="entry name" value="Abhydrolase_1"/>
    <property type="match status" value="1"/>
</dbReference>
<keyword evidence="3" id="KW-1185">Reference proteome</keyword>
<dbReference type="PANTHER" id="PTHR43798:SF33">
    <property type="entry name" value="HYDROLASE, PUTATIVE (AFU_ORTHOLOGUE AFUA_2G14860)-RELATED"/>
    <property type="match status" value="1"/>
</dbReference>
<protein>
    <submittedName>
        <fullName evidence="2">Pimeloyl-ACP methyl ester carboxylesterase</fullName>
    </submittedName>
</protein>
<dbReference type="RefSeq" id="WP_051314235.1">
    <property type="nucleotide sequence ID" value="NZ_AUBJ02000001.1"/>
</dbReference>
<dbReference type="EMBL" id="AUBJ02000001">
    <property type="protein sequence ID" value="MCP2334590.1"/>
    <property type="molecule type" value="Genomic_DNA"/>
</dbReference>
<dbReference type="PANTHER" id="PTHR43798">
    <property type="entry name" value="MONOACYLGLYCEROL LIPASE"/>
    <property type="match status" value="1"/>
</dbReference>
<evidence type="ECO:0000259" key="1">
    <source>
        <dbReference type="Pfam" id="PF00561"/>
    </source>
</evidence>
<dbReference type="Proteomes" id="UP000791080">
    <property type="component" value="Unassembled WGS sequence"/>
</dbReference>
<gene>
    <name evidence="2" type="ORF">G443_004860</name>
</gene>
<comment type="caution">
    <text evidence="2">The sequence shown here is derived from an EMBL/GenBank/DDBJ whole genome shotgun (WGS) entry which is preliminary data.</text>
</comment>
<dbReference type="SUPFAM" id="SSF53474">
    <property type="entry name" value="alpha/beta-Hydrolases"/>
    <property type="match status" value="1"/>
</dbReference>
<dbReference type="Gene3D" id="3.40.50.1820">
    <property type="entry name" value="alpha/beta hydrolase"/>
    <property type="match status" value="1"/>
</dbReference>
<evidence type="ECO:0000313" key="3">
    <source>
        <dbReference type="Proteomes" id="UP000791080"/>
    </source>
</evidence>
<reference evidence="2 3" key="1">
    <citation type="submission" date="2022-06" db="EMBL/GenBank/DDBJ databases">
        <title>Genomic Encyclopedia of Type Strains, Phase I: the one thousand microbial genomes (KMG-I) project.</title>
        <authorList>
            <person name="Kyrpides N."/>
        </authorList>
    </citation>
    <scope>NUCLEOTIDE SEQUENCE [LARGE SCALE GENOMIC DNA]</scope>
    <source>
        <strain evidence="2 3">DSM 43889</strain>
    </source>
</reference>
<dbReference type="InterPro" id="IPR050266">
    <property type="entry name" value="AB_hydrolase_sf"/>
</dbReference>
<sequence>MPEHSQAFDFRGFTCEIRIVDAEDPALAPLVLLGGAFQDKHSWARHEREFLRRTSVVTVDLPGWGSADPLPRQYGVDFLCEALHHLLVSSGLSRVNVGAGSYGSGIAYRLAQRFPGLVDRLVLVGTMTELPERARADVENTVRLLRSGDRDTFAERVIELLLCQDPGVVVRKRDVLRRLLGRQLRQLGEDAAEKYVHNTERLLAYRWDRSTSPPTLPILVMTGEHDPFTTPELCREVAKDCPDARFTTVRDSDHLVYLERPVEFVEVVLTFLSGEPVDVLPCCTPVEYFGAARP</sequence>
<dbReference type="InterPro" id="IPR029058">
    <property type="entry name" value="AB_hydrolase_fold"/>
</dbReference>
<accession>A0ABT1JPZ1</accession>
<organism evidence="2 3">
    <name type="scientific">Actinoalloteichus caeruleus DSM 43889</name>
    <dbReference type="NCBI Taxonomy" id="1120930"/>
    <lineage>
        <taxon>Bacteria</taxon>
        <taxon>Bacillati</taxon>
        <taxon>Actinomycetota</taxon>
        <taxon>Actinomycetes</taxon>
        <taxon>Pseudonocardiales</taxon>
        <taxon>Pseudonocardiaceae</taxon>
        <taxon>Actinoalloteichus</taxon>
        <taxon>Actinoalloteichus cyanogriseus</taxon>
    </lineage>
</organism>
<name>A0ABT1JPZ1_ACTCY</name>
<dbReference type="InterPro" id="IPR000073">
    <property type="entry name" value="AB_hydrolase_1"/>
</dbReference>
<evidence type="ECO:0000313" key="2">
    <source>
        <dbReference type="EMBL" id="MCP2334590.1"/>
    </source>
</evidence>
<dbReference type="PRINTS" id="PR00111">
    <property type="entry name" value="ABHYDROLASE"/>
</dbReference>
<proteinExistence type="predicted"/>